<evidence type="ECO:0000313" key="3">
    <source>
        <dbReference type="EMBL" id="KAL1520216.1"/>
    </source>
</evidence>
<dbReference type="EMBL" id="JBGBPQ010000009">
    <property type="protein sequence ID" value="KAL1520216.1"/>
    <property type="molecule type" value="Genomic_DNA"/>
</dbReference>
<comment type="caution">
    <text evidence="3">The sequence shown here is derived from an EMBL/GenBank/DDBJ whole genome shotgun (WGS) entry which is preliminary data.</text>
</comment>
<name>A0AB34JHL5_PRYPA</name>
<evidence type="ECO:0000256" key="1">
    <source>
        <dbReference type="SAM" id="Coils"/>
    </source>
</evidence>
<keyword evidence="1" id="KW-0175">Coiled coil</keyword>
<gene>
    <name evidence="3" type="ORF">AB1Y20_023686</name>
</gene>
<organism evidence="3 4">
    <name type="scientific">Prymnesium parvum</name>
    <name type="common">Toxic golden alga</name>
    <dbReference type="NCBI Taxonomy" id="97485"/>
    <lineage>
        <taxon>Eukaryota</taxon>
        <taxon>Haptista</taxon>
        <taxon>Haptophyta</taxon>
        <taxon>Prymnesiophyceae</taxon>
        <taxon>Prymnesiales</taxon>
        <taxon>Prymnesiaceae</taxon>
        <taxon>Prymnesium</taxon>
    </lineage>
</organism>
<evidence type="ECO:0000259" key="2">
    <source>
        <dbReference type="PROSITE" id="PS51269"/>
    </source>
</evidence>
<feature type="coiled-coil region" evidence="1">
    <location>
        <begin position="173"/>
        <end position="200"/>
    </location>
</feature>
<accession>A0AB34JHL5</accession>
<evidence type="ECO:0000313" key="4">
    <source>
        <dbReference type="Proteomes" id="UP001515480"/>
    </source>
</evidence>
<proteinExistence type="predicted"/>
<dbReference type="AlphaFoldDB" id="A0AB34JHL5"/>
<dbReference type="PROSITE" id="PS51269">
    <property type="entry name" value="COMM"/>
    <property type="match status" value="1"/>
</dbReference>
<keyword evidence="4" id="KW-1185">Reference proteome</keyword>
<feature type="domain" description="COMM" evidence="2">
    <location>
        <begin position="130"/>
        <end position="201"/>
    </location>
</feature>
<dbReference type="Proteomes" id="UP001515480">
    <property type="component" value="Unassembled WGS sequence"/>
</dbReference>
<dbReference type="InterPro" id="IPR017920">
    <property type="entry name" value="COMM"/>
</dbReference>
<protein>
    <recommendedName>
        <fullName evidence="2">COMM domain-containing protein</fullName>
    </recommendedName>
</protein>
<sequence>MASPSVFSALSLLNLLDESLHEHFLEAVASQLALSTTTAELESRFLLPFSEEQSEAHALLTAARALLHRVVGRHYPHGGREALLADLTAAGVSHATADWVCRTGAKAAQPLAADIRRGQVHAVSALSAAYLHDFDWQLNYVLSSNELAIVHEPALALQLQTEDVGQSGSPGEIISIELKLEELDSMLEALAKANEALRSQPSPVEAAA</sequence>
<reference evidence="3 4" key="1">
    <citation type="journal article" date="2024" name="Science">
        <title>Giant polyketide synthase enzymes in the biosynthesis of giant marine polyether toxins.</title>
        <authorList>
            <person name="Fallon T.R."/>
            <person name="Shende V.V."/>
            <person name="Wierzbicki I.H."/>
            <person name="Pendleton A.L."/>
            <person name="Watervoot N.F."/>
            <person name="Auber R.P."/>
            <person name="Gonzalez D.J."/>
            <person name="Wisecaver J.H."/>
            <person name="Moore B.S."/>
        </authorList>
    </citation>
    <scope>NUCLEOTIDE SEQUENCE [LARGE SCALE GENOMIC DNA]</scope>
    <source>
        <strain evidence="3 4">12B1</strain>
    </source>
</reference>
<dbReference type="Pfam" id="PF07258">
    <property type="entry name" value="COMM_domain"/>
    <property type="match status" value="1"/>
</dbReference>